<evidence type="ECO:0000313" key="2">
    <source>
        <dbReference type="Proteomes" id="UP001497472"/>
    </source>
</evidence>
<evidence type="ECO:0000313" key="1">
    <source>
        <dbReference type="EMBL" id="CAK1551487.1"/>
    </source>
</evidence>
<sequence length="101" mass="10516">MVVSTELITLLTALDSYVAIGCSFDIRGCDFKAGGAIKDEKDKPLDKSFSLNPGAILRPDMSRMPDYPDGCADGIVRDAAPGSAISSVLVASIAPVTPRDG</sequence>
<dbReference type="EMBL" id="CAVLEF010000130">
    <property type="protein sequence ID" value="CAK1551487.1"/>
    <property type="molecule type" value="Genomic_DNA"/>
</dbReference>
<dbReference type="Proteomes" id="UP001497472">
    <property type="component" value="Unassembled WGS sequence"/>
</dbReference>
<dbReference type="AlphaFoldDB" id="A0AAV1JQ35"/>
<protein>
    <submittedName>
        <fullName evidence="1">Uncharacterized protein</fullName>
    </submittedName>
</protein>
<reference evidence="1 2" key="1">
    <citation type="submission" date="2023-11" db="EMBL/GenBank/DDBJ databases">
        <authorList>
            <person name="Okamura Y."/>
        </authorList>
    </citation>
    <scope>NUCLEOTIDE SEQUENCE [LARGE SCALE GENOMIC DNA]</scope>
</reference>
<gene>
    <name evidence="1" type="ORF">LNINA_LOCUS10620</name>
</gene>
<keyword evidence="2" id="KW-1185">Reference proteome</keyword>
<proteinExistence type="predicted"/>
<name>A0AAV1JQ35_9NEOP</name>
<accession>A0AAV1JQ35</accession>
<comment type="caution">
    <text evidence="1">The sequence shown here is derived from an EMBL/GenBank/DDBJ whole genome shotgun (WGS) entry which is preliminary data.</text>
</comment>
<organism evidence="1 2">
    <name type="scientific">Leptosia nina</name>
    <dbReference type="NCBI Taxonomy" id="320188"/>
    <lineage>
        <taxon>Eukaryota</taxon>
        <taxon>Metazoa</taxon>
        <taxon>Ecdysozoa</taxon>
        <taxon>Arthropoda</taxon>
        <taxon>Hexapoda</taxon>
        <taxon>Insecta</taxon>
        <taxon>Pterygota</taxon>
        <taxon>Neoptera</taxon>
        <taxon>Endopterygota</taxon>
        <taxon>Lepidoptera</taxon>
        <taxon>Glossata</taxon>
        <taxon>Ditrysia</taxon>
        <taxon>Papilionoidea</taxon>
        <taxon>Pieridae</taxon>
        <taxon>Pierinae</taxon>
        <taxon>Leptosia</taxon>
    </lineage>
</organism>